<evidence type="ECO:0000313" key="1">
    <source>
        <dbReference type="EMBL" id="MBW7460475.1"/>
    </source>
</evidence>
<sequence length="82" mass="9236">MGIDQLTLRELKTALEEADRDGYTLFPESLAADNWKKSAAKPLFAPLWAQVREKGAYYAANQPEVLPFSEFILFGKTGDRQT</sequence>
<accession>A0ABS7CIE2</accession>
<reference evidence="1 2" key="1">
    <citation type="submission" date="2021-07" db="EMBL/GenBank/DDBJ databases">
        <title>Paenibacillus radiodurans sp. nov., isolated from the southeastern edge of Tengger Desert.</title>
        <authorList>
            <person name="Zhang G."/>
        </authorList>
    </citation>
    <scope>NUCLEOTIDE SEQUENCE [LARGE SCALE GENOMIC DNA]</scope>
    <source>
        <strain evidence="1 2">CCM 7311</strain>
    </source>
</reference>
<proteinExistence type="predicted"/>
<organism evidence="1 2">
    <name type="scientific">Paenibacillus sepulcri</name>
    <dbReference type="NCBI Taxonomy" id="359917"/>
    <lineage>
        <taxon>Bacteria</taxon>
        <taxon>Bacillati</taxon>
        <taxon>Bacillota</taxon>
        <taxon>Bacilli</taxon>
        <taxon>Bacillales</taxon>
        <taxon>Paenibacillaceae</taxon>
        <taxon>Paenibacillus</taxon>
    </lineage>
</organism>
<evidence type="ECO:0000313" key="2">
    <source>
        <dbReference type="Proteomes" id="UP001519887"/>
    </source>
</evidence>
<keyword evidence="2" id="KW-1185">Reference proteome</keyword>
<protein>
    <submittedName>
        <fullName evidence="1">Uncharacterized protein</fullName>
    </submittedName>
</protein>
<dbReference type="EMBL" id="JAHZIK010002252">
    <property type="protein sequence ID" value="MBW7460475.1"/>
    <property type="molecule type" value="Genomic_DNA"/>
</dbReference>
<name>A0ABS7CIE2_9BACL</name>
<gene>
    <name evidence="1" type="ORF">K0U00_41070</name>
</gene>
<feature type="non-terminal residue" evidence="1">
    <location>
        <position position="82"/>
    </location>
</feature>
<dbReference type="Proteomes" id="UP001519887">
    <property type="component" value="Unassembled WGS sequence"/>
</dbReference>
<comment type="caution">
    <text evidence="1">The sequence shown here is derived from an EMBL/GenBank/DDBJ whole genome shotgun (WGS) entry which is preliminary data.</text>
</comment>